<dbReference type="InterPro" id="IPR050301">
    <property type="entry name" value="NTE"/>
</dbReference>
<proteinExistence type="inferred from homology"/>
<feature type="active site" description="Nucleophile" evidence="9">
    <location>
        <position position="843"/>
    </location>
</feature>
<dbReference type="GO" id="GO:0005783">
    <property type="term" value="C:endoplasmic reticulum"/>
    <property type="evidence" value="ECO:0007669"/>
    <property type="project" value="TreeGrafter"/>
</dbReference>
<dbReference type="CDD" id="cd00038">
    <property type="entry name" value="CAP_ED"/>
    <property type="match status" value="3"/>
</dbReference>
<feature type="transmembrane region" description="Helical" evidence="11">
    <location>
        <begin position="6"/>
        <end position="24"/>
    </location>
</feature>
<reference evidence="15" key="1">
    <citation type="submission" date="2022-11" db="UniProtKB">
        <authorList>
            <consortium name="WormBaseParasite"/>
        </authorList>
    </citation>
    <scope>IDENTIFICATION</scope>
</reference>
<name>A0A914C4L2_9BILA</name>
<dbReference type="Pfam" id="PF00027">
    <property type="entry name" value="cNMP_binding"/>
    <property type="match status" value="2"/>
</dbReference>
<evidence type="ECO:0000256" key="8">
    <source>
        <dbReference type="ARBA" id="ARBA00023136"/>
    </source>
</evidence>
<evidence type="ECO:0000256" key="2">
    <source>
        <dbReference type="ARBA" id="ARBA00006636"/>
    </source>
</evidence>
<feature type="domain" description="PNPLA" evidence="13">
    <location>
        <begin position="810"/>
        <end position="976"/>
    </location>
</feature>
<feature type="active site" description="Proton acceptor" evidence="9">
    <location>
        <position position="963"/>
    </location>
</feature>
<dbReference type="Pfam" id="PF24179">
    <property type="entry name" value="NTE_Ploop"/>
    <property type="match status" value="1"/>
</dbReference>
<evidence type="ECO:0000256" key="4">
    <source>
        <dbReference type="ARBA" id="ARBA00022801"/>
    </source>
</evidence>
<feature type="domain" description="Cyclic nucleotide-binding" evidence="12">
    <location>
        <begin position="143"/>
        <end position="237"/>
    </location>
</feature>
<evidence type="ECO:0000256" key="3">
    <source>
        <dbReference type="ARBA" id="ARBA00022692"/>
    </source>
</evidence>
<dbReference type="SMART" id="SM00100">
    <property type="entry name" value="cNMP"/>
    <property type="match status" value="2"/>
</dbReference>
<keyword evidence="14" id="KW-1185">Reference proteome</keyword>
<dbReference type="Proteomes" id="UP000887540">
    <property type="component" value="Unplaced"/>
</dbReference>
<dbReference type="InterPro" id="IPR000595">
    <property type="entry name" value="cNMP-bd_dom"/>
</dbReference>
<comment type="subcellular location">
    <subcellularLocation>
        <location evidence="1">Membrane</location>
    </subcellularLocation>
</comment>
<dbReference type="SUPFAM" id="SSF52151">
    <property type="entry name" value="FabD/lysophospholipase-like"/>
    <property type="match status" value="1"/>
</dbReference>
<keyword evidence="5 9" id="KW-0442">Lipid degradation</keyword>
<dbReference type="GO" id="GO:0004622">
    <property type="term" value="F:phosphatidylcholine lysophospholipase activity"/>
    <property type="evidence" value="ECO:0007669"/>
    <property type="project" value="TreeGrafter"/>
</dbReference>
<sequence length="1084" mass="123794">MGPFVWVIISSSTAIIGYYVFIYVKQYVNRQNPEIVDDTASESTTSERRQRAFAKDDASLLRRRHSVGPFQFAKRVNEYIHRGKKYSRQMSAMNRGILPKPPSEFFEPMDLPEIPHNLRPEYYYMKHNIKLLELSSEWPLNQDDIDVLEIEKGQYIVQPGDDDNCMYVVLDGTLGVYITHSGKEYLVKRIEKGNSFFSLLSILDILSESTSKFRTVSLKAISEQAKIARYSVQRFQKEFAKNPGAWIRTIQIIITRLLHVTMTTLHQYLGLSEELIKIRLDGRTFEERHRNVSGSVQKSRPRPKRMHSINDSELRAKAIRFFAEALRMNPSRAQELLYERIHVRMVAEGETLVEQGSDDGPALLIVVQGGLKLTQSKVDDEDSEETGEAIEKEVNYSAVYHKELVGGLQFLTEEPSFFTIKTFSDSIIGMINKEDLKVLIEFEPHIVLSIATSVLRRISPFVRAVDYAIDWVLLDSGQAVYRKDDVADAIFLVLSGRLRSVSKKTALEEFGRGDVAGIIEVLQKKPRSTTVLAVRYSQLSKIPGELLNYIKLQFPRVGFRLIRLLGRNYYSDLRSLPILPTSTTMSDSIMESLPQIKNLHTIAVIPASPDVPLTAFTCELYHAMRSSNVHVLRLSKKKISETLGESVFEKQADFRLMHWLNAQEDIYQLLIYECDYFMTNWTRRCLRQADAILLIADGETRPRRHEIIDEHLRMNQDGIRTRKDLILLWREGVECPTGTYEWLKAGSWFSSHYHIRAPNRMYKWPYDEDTFNEQDVIQFYERNVFGTSLFDLNSDFARLGRILTGNAFGLVLGGGGAKGAAHLGVIRAMREHGIPVDIVGGTSIGSLVGALFSENPTSTEIEARAKSWFYAISNRWRQIRDLTYPQVALFTGAAFNGLLADLFGEKNIEDLWLPYFCVTTDISTSEMRLHRSGPLWAYVRSSMSLAGYLPPLCDPVDGHYLLDGGYVNNLPADVMRTVFGARCIIAVDVGSSDDTVLYNYGDSLNGWYLLWQKLMSKLFGSPMRILNMAEIQDRLAYVSCVRQLEQVKKAPYSIYLRPPIENFKTMDFLKFDIINLWGSYAPPL</sequence>
<dbReference type="Gene3D" id="2.60.120.10">
    <property type="entry name" value="Jelly Rolls"/>
    <property type="match status" value="3"/>
</dbReference>
<evidence type="ECO:0000256" key="7">
    <source>
        <dbReference type="ARBA" id="ARBA00023098"/>
    </source>
</evidence>
<keyword evidence="8 11" id="KW-0472">Membrane</keyword>
<dbReference type="PANTHER" id="PTHR14226">
    <property type="entry name" value="NEUROPATHY TARGET ESTERASE/SWISS CHEESE D.MELANOGASTER"/>
    <property type="match status" value="1"/>
</dbReference>
<dbReference type="InterPro" id="IPR018490">
    <property type="entry name" value="cNMP-bd_dom_sf"/>
</dbReference>
<feature type="short sequence motif" description="GXSXG" evidence="9">
    <location>
        <begin position="841"/>
        <end position="845"/>
    </location>
</feature>
<dbReference type="InterPro" id="IPR014710">
    <property type="entry name" value="RmlC-like_jellyroll"/>
</dbReference>
<evidence type="ECO:0000256" key="1">
    <source>
        <dbReference type="ARBA" id="ARBA00004370"/>
    </source>
</evidence>
<dbReference type="GO" id="GO:0016020">
    <property type="term" value="C:membrane"/>
    <property type="evidence" value="ECO:0007669"/>
    <property type="project" value="UniProtKB-SubCell"/>
</dbReference>
<keyword evidence="4 9" id="KW-0378">Hydrolase</keyword>
<protein>
    <submittedName>
        <fullName evidence="15">Uncharacterized protein</fullName>
    </submittedName>
</protein>
<dbReference type="Gene3D" id="3.40.1090.10">
    <property type="entry name" value="Cytosolic phospholipase A2 catalytic domain"/>
    <property type="match status" value="2"/>
</dbReference>
<evidence type="ECO:0000256" key="5">
    <source>
        <dbReference type="ARBA" id="ARBA00022963"/>
    </source>
</evidence>
<comment type="similarity">
    <text evidence="2">Belongs to the NTE family.</text>
</comment>
<evidence type="ECO:0000256" key="10">
    <source>
        <dbReference type="SAM" id="MobiDB-lite"/>
    </source>
</evidence>
<evidence type="ECO:0000256" key="11">
    <source>
        <dbReference type="SAM" id="Phobius"/>
    </source>
</evidence>
<dbReference type="PROSITE" id="PS51635">
    <property type="entry name" value="PNPLA"/>
    <property type="match status" value="1"/>
</dbReference>
<dbReference type="AlphaFoldDB" id="A0A914C4L2"/>
<organism evidence="14 15">
    <name type="scientific">Acrobeloides nanus</name>
    <dbReference type="NCBI Taxonomy" id="290746"/>
    <lineage>
        <taxon>Eukaryota</taxon>
        <taxon>Metazoa</taxon>
        <taxon>Ecdysozoa</taxon>
        <taxon>Nematoda</taxon>
        <taxon>Chromadorea</taxon>
        <taxon>Rhabditida</taxon>
        <taxon>Tylenchina</taxon>
        <taxon>Cephalobomorpha</taxon>
        <taxon>Cephaloboidea</taxon>
        <taxon>Cephalobidae</taxon>
        <taxon>Acrobeloides</taxon>
    </lineage>
</organism>
<evidence type="ECO:0000256" key="6">
    <source>
        <dbReference type="ARBA" id="ARBA00022989"/>
    </source>
</evidence>
<feature type="short sequence motif" description="DGA/G" evidence="9">
    <location>
        <begin position="963"/>
        <end position="965"/>
    </location>
</feature>
<evidence type="ECO:0000313" key="14">
    <source>
        <dbReference type="Proteomes" id="UP000887540"/>
    </source>
</evidence>
<evidence type="ECO:0000259" key="13">
    <source>
        <dbReference type="PROSITE" id="PS51635"/>
    </source>
</evidence>
<evidence type="ECO:0000313" key="15">
    <source>
        <dbReference type="WBParaSite" id="ACRNAN_Path_280.g1052.t1"/>
    </source>
</evidence>
<feature type="region of interest" description="Disordered" evidence="10">
    <location>
        <begin position="289"/>
        <end position="308"/>
    </location>
</feature>
<keyword evidence="3 11" id="KW-0812">Transmembrane</keyword>
<evidence type="ECO:0000256" key="9">
    <source>
        <dbReference type="PROSITE-ProRule" id="PRU01161"/>
    </source>
</evidence>
<dbReference type="InterPro" id="IPR002641">
    <property type="entry name" value="PNPLA_dom"/>
</dbReference>
<dbReference type="InterPro" id="IPR016035">
    <property type="entry name" value="Acyl_Trfase/lysoPLipase"/>
</dbReference>
<dbReference type="SUPFAM" id="SSF51206">
    <property type="entry name" value="cAMP-binding domain-like"/>
    <property type="match status" value="3"/>
</dbReference>
<dbReference type="PANTHER" id="PTHR14226:SF29">
    <property type="entry name" value="NEUROPATHY TARGET ESTERASE SWS"/>
    <property type="match status" value="1"/>
</dbReference>
<dbReference type="InterPro" id="IPR056556">
    <property type="entry name" value="NTE1_P-loop_dom"/>
</dbReference>
<dbReference type="WBParaSite" id="ACRNAN_Path_280.g1052.t1">
    <property type="protein sequence ID" value="ACRNAN_Path_280.g1052.t1"/>
    <property type="gene ID" value="ACRNAN_Path_280.g1052"/>
</dbReference>
<keyword evidence="6 11" id="KW-1133">Transmembrane helix</keyword>
<dbReference type="PROSITE" id="PS50042">
    <property type="entry name" value="CNMP_BINDING_3"/>
    <property type="match status" value="2"/>
</dbReference>
<accession>A0A914C4L2</accession>
<keyword evidence="7 9" id="KW-0443">Lipid metabolism</keyword>
<evidence type="ECO:0000259" key="12">
    <source>
        <dbReference type="PROSITE" id="PS50042"/>
    </source>
</evidence>
<feature type="short sequence motif" description="GXGXXG" evidence="9">
    <location>
        <begin position="814"/>
        <end position="819"/>
    </location>
</feature>
<feature type="domain" description="Cyclic nucleotide-binding" evidence="12">
    <location>
        <begin position="446"/>
        <end position="550"/>
    </location>
</feature>
<dbReference type="GO" id="GO:0016042">
    <property type="term" value="P:lipid catabolic process"/>
    <property type="evidence" value="ECO:0007669"/>
    <property type="project" value="UniProtKB-UniRule"/>
</dbReference>
<dbReference type="Pfam" id="PF01734">
    <property type="entry name" value="Patatin"/>
    <property type="match status" value="1"/>
</dbReference>